<protein>
    <submittedName>
        <fullName evidence="1">Uncharacterized protein</fullName>
    </submittedName>
</protein>
<comment type="caution">
    <text evidence="1">The sequence shown here is derived from an EMBL/GenBank/DDBJ whole genome shotgun (WGS) entry which is preliminary data.</text>
</comment>
<proteinExistence type="predicted"/>
<name>A0ABS4PJ48_9PSEU</name>
<organism evidence="1 2">
    <name type="scientific">Amycolatopsis magusensis</name>
    <dbReference type="NCBI Taxonomy" id="882444"/>
    <lineage>
        <taxon>Bacteria</taxon>
        <taxon>Bacillati</taxon>
        <taxon>Actinomycetota</taxon>
        <taxon>Actinomycetes</taxon>
        <taxon>Pseudonocardiales</taxon>
        <taxon>Pseudonocardiaceae</taxon>
        <taxon>Amycolatopsis</taxon>
    </lineage>
</organism>
<dbReference type="EMBL" id="JAGGMS010000001">
    <property type="protein sequence ID" value="MBP2178883.1"/>
    <property type="molecule type" value="Genomic_DNA"/>
</dbReference>
<reference evidence="1 2" key="1">
    <citation type="submission" date="2021-03" db="EMBL/GenBank/DDBJ databases">
        <title>Sequencing the genomes of 1000 actinobacteria strains.</title>
        <authorList>
            <person name="Klenk H.-P."/>
        </authorList>
    </citation>
    <scope>NUCLEOTIDE SEQUENCE [LARGE SCALE GENOMIC DNA]</scope>
    <source>
        <strain evidence="1 2">DSM 45510</strain>
    </source>
</reference>
<sequence length="78" mass="8514">MGPVDNSSPVDNSGDQEAAAVFVVVLLEEDEDDAEEVVEEEPDESLLLELESLLAAVSAGFEDVEDELDFESERESLR</sequence>
<gene>
    <name evidence="1" type="ORF">JOM49_000409</name>
</gene>
<dbReference type="Proteomes" id="UP000741013">
    <property type="component" value="Unassembled WGS sequence"/>
</dbReference>
<evidence type="ECO:0000313" key="1">
    <source>
        <dbReference type="EMBL" id="MBP2178883.1"/>
    </source>
</evidence>
<keyword evidence="2" id="KW-1185">Reference proteome</keyword>
<accession>A0ABS4PJ48</accession>
<evidence type="ECO:0000313" key="2">
    <source>
        <dbReference type="Proteomes" id="UP000741013"/>
    </source>
</evidence>